<dbReference type="EMBL" id="QJKJ01009140">
    <property type="protein sequence ID" value="RDX77556.1"/>
    <property type="molecule type" value="Genomic_DNA"/>
</dbReference>
<dbReference type="Proteomes" id="UP000257109">
    <property type="component" value="Unassembled WGS sequence"/>
</dbReference>
<evidence type="ECO:0000256" key="1">
    <source>
        <dbReference type="SAM" id="MobiDB-lite"/>
    </source>
</evidence>
<evidence type="ECO:0000313" key="2">
    <source>
        <dbReference type="EMBL" id="RDX77556.1"/>
    </source>
</evidence>
<organism evidence="2 3">
    <name type="scientific">Mucuna pruriens</name>
    <name type="common">Velvet bean</name>
    <name type="synonym">Dolichos pruriens</name>
    <dbReference type="NCBI Taxonomy" id="157652"/>
    <lineage>
        <taxon>Eukaryota</taxon>
        <taxon>Viridiplantae</taxon>
        <taxon>Streptophyta</taxon>
        <taxon>Embryophyta</taxon>
        <taxon>Tracheophyta</taxon>
        <taxon>Spermatophyta</taxon>
        <taxon>Magnoliopsida</taxon>
        <taxon>eudicotyledons</taxon>
        <taxon>Gunneridae</taxon>
        <taxon>Pentapetalae</taxon>
        <taxon>rosids</taxon>
        <taxon>fabids</taxon>
        <taxon>Fabales</taxon>
        <taxon>Fabaceae</taxon>
        <taxon>Papilionoideae</taxon>
        <taxon>50 kb inversion clade</taxon>
        <taxon>NPAAA clade</taxon>
        <taxon>indigoferoid/millettioid clade</taxon>
        <taxon>Phaseoleae</taxon>
        <taxon>Mucuna</taxon>
    </lineage>
</organism>
<protein>
    <submittedName>
        <fullName evidence="2">Uncharacterized protein</fullName>
    </submittedName>
</protein>
<proteinExistence type="predicted"/>
<feature type="compositionally biased region" description="Basic and acidic residues" evidence="1">
    <location>
        <begin position="215"/>
        <end position="225"/>
    </location>
</feature>
<evidence type="ECO:0000313" key="3">
    <source>
        <dbReference type="Proteomes" id="UP000257109"/>
    </source>
</evidence>
<keyword evidence="3" id="KW-1185">Reference proteome</keyword>
<accession>A0A371FGY9</accession>
<feature type="non-terminal residue" evidence="2">
    <location>
        <position position="1"/>
    </location>
</feature>
<feature type="region of interest" description="Disordered" evidence="1">
    <location>
        <begin position="208"/>
        <end position="243"/>
    </location>
</feature>
<comment type="caution">
    <text evidence="2">The sequence shown here is derived from an EMBL/GenBank/DDBJ whole genome shotgun (WGS) entry which is preliminary data.</text>
</comment>
<sequence length="367" mass="40038">MALSAPVFLSHYTIRVGKKVGWVSLAPLPNTSLFTAYTASYNGFKDRFLKIKALGEGLPLKALGTHKSQLSPEEKVTLQLLDELPRGMNCREIVSLVIGRKPVSHLRRMIEDEGIDMAALIKKVKLARRAGSRTKPIESAVETRSTLVAETSSAYVAEMPSAPVAEMQPVPMPRKESVSMAEEVVVLAAARTTTTSVQAELGPALVETRPSISDAETREAKRKAESAATEEASKKKGKSAVPPGLTLVDLSEKSKVTITSDLELPPGGLSYFSAPTDVRSLWGPNMNIHSLFPPSAIPQYDRSLLVIAWVDGTFDMLEEYHLQSLASLEVSRGLVKRVEQILLKEALNKKKFEKVAKANHDLRAEGE</sequence>
<dbReference type="OrthoDB" id="671678at2759"/>
<name>A0A371FGY9_MUCPR</name>
<dbReference type="AlphaFoldDB" id="A0A371FGY9"/>
<gene>
    <name evidence="2" type="ORF">CR513_42297</name>
</gene>
<reference evidence="2" key="1">
    <citation type="submission" date="2018-05" db="EMBL/GenBank/DDBJ databases">
        <title>Draft genome of Mucuna pruriens seed.</title>
        <authorList>
            <person name="Nnadi N.E."/>
            <person name="Vos R."/>
            <person name="Hasami M.H."/>
            <person name="Devisetty U.K."/>
            <person name="Aguiy J.C."/>
        </authorList>
    </citation>
    <scope>NUCLEOTIDE SEQUENCE [LARGE SCALE GENOMIC DNA]</scope>
    <source>
        <strain evidence="2">JCA_2017</strain>
    </source>
</reference>